<reference evidence="1" key="1">
    <citation type="submission" date="2023-04" db="EMBL/GenBank/DDBJ databases">
        <title>Ambrosiozyma monospora NBRC 10751.</title>
        <authorList>
            <person name="Ichikawa N."/>
            <person name="Sato H."/>
            <person name="Tonouchi N."/>
        </authorList>
    </citation>
    <scope>NUCLEOTIDE SEQUENCE</scope>
    <source>
        <strain evidence="1">NBRC 10751</strain>
    </source>
</reference>
<proteinExistence type="predicted"/>
<keyword evidence="2" id="KW-1185">Reference proteome</keyword>
<organism evidence="1 2">
    <name type="scientific">Ambrosiozyma monospora</name>
    <name type="common">Yeast</name>
    <name type="synonym">Endomycopsis monosporus</name>
    <dbReference type="NCBI Taxonomy" id="43982"/>
    <lineage>
        <taxon>Eukaryota</taxon>
        <taxon>Fungi</taxon>
        <taxon>Dikarya</taxon>
        <taxon>Ascomycota</taxon>
        <taxon>Saccharomycotina</taxon>
        <taxon>Pichiomycetes</taxon>
        <taxon>Pichiales</taxon>
        <taxon>Pichiaceae</taxon>
        <taxon>Ambrosiozyma</taxon>
    </lineage>
</organism>
<dbReference type="EMBL" id="BSXS01003506">
    <property type="protein sequence ID" value="GME81439.1"/>
    <property type="molecule type" value="Genomic_DNA"/>
</dbReference>
<gene>
    <name evidence="1" type="ORF">Amon02_000493500</name>
</gene>
<comment type="caution">
    <text evidence="1">The sequence shown here is derived from an EMBL/GenBank/DDBJ whole genome shotgun (WGS) entry which is preliminary data.</text>
</comment>
<sequence length="85" mass="9748">MKEFHLEHAGEPPTNYKGFKIRLLRLMIAESPSLENDEYRAATTLCTQAINYKKPNGKSTPIATRMNLNSFYNSSKKDIHYITPT</sequence>
<accession>A0ACB5T4L6</accession>
<evidence type="ECO:0000313" key="1">
    <source>
        <dbReference type="EMBL" id="GME81439.1"/>
    </source>
</evidence>
<name>A0ACB5T4L6_AMBMO</name>
<dbReference type="Proteomes" id="UP001165064">
    <property type="component" value="Unassembled WGS sequence"/>
</dbReference>
<protein>
    <submittedName>
        <fullName evidence="1">Unnamed protein product</fullName>
    </submittedName>
</protein>
<evidence type="ECO:0000313" key="2">
    <source>
        <dbReference type="Proteomes" id="UP001165064"/>
    </source>
</evidence>